<dbReference type="GO" id="GO:0003677">
    <property type="term" value="F:DNA binding"/>
    <property type="evidence" value="ECO:0007669"/>
    <property type="project" value="InterPro"/>
</dbReference>
<feature type="domain" description="Transposase IS116/IS110/IS902 C-terminal" evidence="2">
    <location>
        <begin position="341"/>
        <end position="425"/>
    </location>
</feature>
<evidence type="ECO:0000313" key="4">
    <source>
        <dbReference type="Proteomes" id="UP000005950"/>
    </source>
</evidence>
<dbReference type="Proteomes" id="UP000005950">
    <property type="component" value="Unassembled WGS sequence"/>
</dbReference>
<dbReference type="GO" id="GO:0004803">
    <property type="term" value="F:transposase activity"/>
    <property type="evidence" value="ECO:0007669"/>
    <property type="project" value="InterPro"/>
</dbReference>
<dbReference type="NCBIfam" id="NF033542">
    <property type="entry name" value="transpos_IS110"/>
    <property type="match status" value="1"/>
</dbReference>
<name>B9Y997_9FIRM</name>
<dbReference type="InterPro" id="IPR003346">
    <property type="entry name" value="Transposase_20"/>
</dbReference>
<protein>
    <submittedName>
        <fullName evidence="3">Transposase</fullName>
    </submittedName>
</protein>
<dbReference type="EMBL" id="ACCF01000141">
    <property type="protein sequence ID" value="EEF67447.1"/>
    <property type="molecule type" value="Genomic_DNA"/>
</dbReference>
<gene>
    <name evidence="3" type="ORF">HOLDEFILI_02402</name>
</gene>
<comment type="caution">
    <text evidence="3">The sequence shown here is derived from an EMBL/GenBank/DDBJ whole genome shotgun (WGS) entry which is preliminary data.</text>
</comment>
<reference evidence="3 4" key="1">
    <citation type="submission" date="2008-12" db="EMBL/GenBank/DDBJ databases">
        <authorList>
            <person name="Fulton L."/>
            <person name="Clifton S."/>
            <person name="Fulton B."/>
            <person name="Xu J."/>
            <person name="Minx P."/>
            <person name="Pepin K.H."/>
            <person name="Johnson M."/>
            <person name="Bhonagiri V."/>
            <person name="Nash W.E."/>
            <person name="Mardis E.R."/>
            <person name="Wilson R.K."/>
        </authorList>
    </citation>
    <scope>NUCLEOTIDE SEQUENCE [LARGE SCALE GENOMIC DNA]</scope>
    <source>
        <strain evidence="3 4">DSM 12042</strain>
    </source>
</reference>
<feature type="non-terminal residue" evidence="3">
    <location>
        <position position="1"/>
    </location>
</feature>
<accession>B9Y997</accession>
<dbReference type="Pfam" id="PF01548">
    <property type="entry name" value="DEDD_Tnp_IS110"/>
    <property type="match status" value="1"/>
</dbReference>
<evidence type="ECO:0000313" key="3">
    <source>
        <dbReference type="EMBL" id="EEF67447.1"/>
    </source>
</evidence>
<organism evidence="3 4">
    <name type="scientific">Holdemania filiformis DSM 12042</name>
    <dbReference type="NCBI Taxonomy" id="545696"/>
    <lineage>
        <taxon>Bacteria</taxon>
        <taxon>Bacillati</taxon>
        <taxon>Bacillota</taxon>
        <taxon>Erysipelotrichia</taxon>
        <taxon>Erysipelotrichales</taxon>
        <taxon>Erysipelotrichaceae</taxon>
        <taxon>Holdemania</taxon>
    </lineage>
</organism>
<dbReference type="InterPro" id="IPR047650">
    <property type="entry name" value="Transpos_IS110"/>
</dbReference>
<proteinExistence type="predicted"/>
<dbReference type="AlphaFoldDB" id="B9Y997"/>
<evidence type="ECO:0000259" key="1">
    <source>
        <dbReference type="Pfam" id="PF01548"/>
    </source>
</evidence>
<feature type="domain" description="Transposase IS110-like N-terminal" evidence="1">
    <location>
        <begin position="55"/>
        <end position="216"/>
    </location>
</feature>
<dbReference type="eggNOG" id="COG3547">
    <property type="taxonomic scope" value="Bacteria"/>
</dbReference>
<reference evidence="3 4" key="2">
    <citation type="submission" date="2009-02" db="EMBL/GenBank/DDBJ databases">
        <title>Draft genome sequence of Holdemania filiformis DSM 12042.</title>
        <authorList>
            <person name="Sudarsanam P."/>
            <person name="Ley R."/>
            <person name="Guruge J."/>
            <person name="Turnbaugh P.J."/>
            <person name="Mahowald M."/>
            <person name="Liep D."/>
            <person name="Gordon J."/>
        </authorList>
    </citation>
    <scope>NUCLEOTIDE SEQUENCE [LARGE SCALE GENOMIC DNA]</scope>
    <source>
        <strain evidence="3 4">DSM 12042</strain>
    </source>
</reference>
<sequence length="476" mass="53809">PLAPARKADWVHAHCARFRSPYAAQDKPFASGFKNPHRNGGDIMLKINYMSTLFVGIDVSSKTNVVYAMDFEENKYLSSSFDNNQPGADKLVNMITECMHKHKNLDTLLIVLESTSVYSVHISNFLSTSEVLMPYKPYVFCVNPKTTANYRKSYIGMEKTDPTDAYLIADFGRVGRTKKLEPWRGGQFIALKRLTRHRTHLSECIAREKTYMVSNLYLKFSELQLLEGDDKPFGNLYGATSSAVLTEFLSPQEIIDMPEEELLAFLAEKSRNRISDISKTSELLRKAARDSYRLDKCMYEPLNVSLASSFNCIHAYQKEIRLIEQAIEKCINGMNPNALIILQSIPGIGPVWASGILSEIGDITAFHSSDALAKYAGLYWPKGDSGDFVSEDNQMSKAGNPYLRYYLGEAANSVRKHIPGYADFYARKYAEVTKHQHKRALALTSRKLVRLVFGLLVKNQLYTGEKLDTEYNIKSN</sequence>
<dbReference type="InterPro" id="IPR002525">
    <property type="entry name" value="Transp_IS110-like_N"/>
</dbReference>
<dbReference type="HOGENOM" id="CLU_036902_4_4_9"/>
<dbReference type="PANTHER" id="PTHR33055">
    <property type="entry name" value="TRANSPOSASE FOR INSERTION SEQUENCE ELEMENT IS1111A"/>
    <property type="match status" value="1"/>
</dbReference>
<dbReference type="Pfam" id="PF02371">
    <property type="entry name" value="Transposase_20"/>
    <property type="match status" value="1"/>
</dbReference>
<dbReference type="GO" id="GO:0006313">
    <property type="term" value="P:DNA transposition"/>
    <property type="evidence" value="ECO:0007669"/>
    <property type="project" value="InterPro"/>
</dbReference>
<dbReference type="PANTHER" id="PTHR33055:SF15">
    <property type="entry name" value="TRANSPOSASE-RELATED"/>
    <property type="match status" value="1"/>
</dbReference>
<dbReference type="STRING" id="545696.HOLDEFILI_02402"/>
<evidence type="ECO:0000259" key="2">
    <source>
        <dbReference type="Pfam" id="PF02371"/>
    </source>
</evidence>